<feature type="transmembrane region" description="Helical" evidence="8">
    <location>
        <begin position="201"/>
        <end position="226"/>
    </location>
</feature>
<feature type="transmembrane region" description="Helical" evidence="8">
    <location>
        <begin position="267"/>
        <end position="286"/>
    </location>
</feature>
<feature type="transmembrane region" description="Helical" evidence="8">
    <location>
        <begin position="66"/>
        <end position="89"/>
    </location>
</feature>
<keyword evidence="3 8" id="KW-0812">Transmembrane</keyword>
<sequence>MGFAAVFLMAALLGAASYGTGLLPLTVAFSRNSLAALTTYGTGLLLGAALGVVIPEGVETLVSSTATPAFATPFIGLSLVAGFIFMLAVERLFSHPAHDTLPSNSSATQQHRPANVSSVEFDVELGELEREQGIPGDSSSRPPVPKPVRDTQENQRRALPLTLGLVVHALADGLALGSAALSESAEDAAAGAPESLVPSGLSIIVFLALAIHKAPTALALTTSLLATDLPVADCKRHLAMFSASTPVGTLLSYAVLSFFGTSGHSRWPGVTLLFSGGSFLYVAAVLQPSLAHGSPLNSAGGESLTGRAKTLLTIGGMVTPYLISLFLGDDQGHA</sequence>
<evidence type="ECO:0000313" key="10">
    <source>
        <dbReference type="Proteomes" id="UP000313359"/>
    </source>
</evidence>
<keyword evidence="10" id="KW-1185">Reference proteome</keyword>
<feature type="transmembrane region" description="Helical" evidence="8">
    <location>
        <begin position="238"/>
        <end position="261"/>
    </location>
</feature>
<feature type="region of interest" description="Disordered" evidence="7">
    <location>
        <begin position="130"/>
        <end position="153"/>
    </location>
</feature>
<gene>
    <name evidence="9" type="ORF">L227DRAFT_651716</name>
</gene>
<keyword evidence="5" id="KW-0333">Golgi apparatus</keyword>
<dbReference type="GO" id="GO:0000139">
    <property type="term" value="C:Golgi membrane"/>
    <property type="evidence" value="ECO:0007669"/>
    <property type="project" value="UniProtKB-SubCell"/>
</dbReference>
<dbReference type="AlphaFoldDB" id="A0A5C2SGQ2"/>
<dbReference type="PANTHER" id="PTHR16133">
    <property type="entry name" value="SOLUTE CARRIER FAMILY 39 ZINC TRANSPORTER , MEMBER 9-RELATED"/>
    <property type="match status" value="1"/>
</dbReference>
<organism evidence="9 10">
    <name type="scientific">Lentinus tigrinus ALCF2SS1-6</name>
    <dbReference type="NCBI Taxonomy" id="1328759"/>
    <lineage>
        <taxon>Eukaryota</taxon>
        <taxon>Fungi</taxon>
        <taxon>Dikarya</taxon>
        <taxon>Basidiomycota</taxon>
        <taxon>Agaricomycotina</taxon>
        <taxon>Agaricomycetes</taxon>
        <taxon>Polyporales</taxon>
        <taxon>Polyporaceae</taxon>
        <taxon>Lentinus</taxon>
    </lineage>
</organism>
<name>A0A5C2SGQ2_9APHY</name>
<evidence type="ECO:0000256" key="4">
    <source>
        <dbReference type="ARBA" id="ARBA00022989"/>
    </source>
</evidence>
<protein>
    <submittedName>
        <fullName evidence="9">Zinc/iron permease</fullName>
    </submittedName>
</protein>
<keyword evidence="6 8" id="KW-0472">Membrane</keyword>
<comment type="subcellular location">
    <subcellularLocation>
        <location evidence="1">Endomembrane system</location>
        <topology evidence="1">Multi-pass membrane protein</topology>
    </subcellularLocation>
    <subcellularLocation>
        <location evidence="2">Golgi apparatus membrane</location>
    </subcellularLocation>
</comment>
<reference evidence="9" key="1">
    <citation type="journal article" date="2018" name="Genome Biol. Evol.">
        <title>Genomics and development of Lentinus tigrinus, a white-rot wood-decaying mushroom with dimorphic fruiting bodies.</title>
        <authorList>
            <person name="Wu B."/>
            <person name="Xu Z."/>
            <person name="Knudson A."/>
            <person name="Carlson A."/>
            <person name="Chen N."/>
            <person name="Kovaka S."/>
            <person name="LaButti K."/>
            <person name="Lipzen A."/>
            <person name="Pennachio C."/>
            <person name="Riley R."/>
            <person name="Schakwitz W."/>
            <person name="Umezawa K."/>
            <person name="Ohm R.A."/>
            <person name="Grigoriev I.V."/>
            <person name="Nagy L.G."/>
            <person name="Gibbons J."/>
            <person name="Hibbett D."/>
        </authorList>
    </citation>
    <scope>NUCLEOTIDE SEQUENCE [LARGE SCALE GENOMIC DNA]</scope>
    <source>
        <strain evidence="9">ALCF2SS1-6</strain>
    </source>
</reference>
<feature type="transmembrane region" description="Helical" evidence="8">
    <location>
        <begin position="6"/>
        <end position="27"/>
    </location>
</feature>
<dbReference type="Pfam" id="PF02535">
    <property type="entry name" value="Zip"/>
    <property type="match status" value="1"/>
</dbReference>
<dbReference type="OrthoDB" id="19859at2759"/>
<evidence type="ECO:0000256" key="5">
    <source>
        <dbReference type="ARBA" id="ARBA00023034"/>
    </source>
</evidence>
<keyword evidence="4 8" id="KW-1133">Transmembrane helix</keyword>
<accession>A0A5C2SGQ2</accession>
<evidence type="ECO:0000256" key="3">
    <source>
        <dbReference type="ARBA" id="ARBA00022692"/>
    </source>
</evidence>
<dbReference type="GO" id="GO:0046873">
    <property type="term" value="F:metal ion transmembrane transporter activity"/>
    <property type="evidence" value="ECO:0007669"/>
    <property type="project" value="InterPro"/>
</dbReference>
<dbReference type="EMBL" id="ML122258">
    <property type="protein sequence ID" value="RPD62831.1"/>
    <property type="molecule type" value="Genomic_DNA"/>
</dbReference>
<dbReference type="PANTHER" id="PTHR16133:SF0">
    <property type="entry name" value="ZINC_IRON REGULATED TRANSPORTER-RELATED PROTEIN 102B, ISOFORM E"/>
    <property type="match status" value="1"/>
</dbReference>
<evidence type="ECO:0000256" key="8">
    <source>
        <dbReference type="SAM" id="Phobius"/>
    </source>
</evidence>
<evidence type="ECO:0000256" key="2">
    <source>
        <dbReference type="ARBA" id="ARBA00004394"/>
    </source>
</evidence>
<evidence type="ECO:0000256" key="1">
    <source>
        <dbReference type="ARBA" id="ARBA00004127"/>
    </source>
</evidence>
<evidence type="ECO:0000256" key="6">
    <source>
        <dbReference type="ARBA" id="ARBA00023136"/>
    </source>
</evidence>
<dbReference type="STRING" id="1328759.A0A5C2SGQ2"/>
<evidence type="ECO:0000256" key="7">
    <source>
        <dbReference type="SAM" id="MobiDB-lite"/>
    </source>
</evidence>
<proteinExistence type="predicted"/>
<dbReference type="InterPro" id="IPR045891">
    <property type="entry name" value="ZIP9"/>
</dbReference>
<dbReference type="Proteomes" id="UP000313359">
    <property type="component" value="Unassembled WGS sequence"/>
</dbReference>
<dbReference type="InterPro" id="IPR003689">
    <property type="entry name" value="ZIP"/>
</dbReference>
<dbReference type="GO" id="GO:0006829">
    <property type="term" value="P:zinc ion transport"/>
    <property type="evidence" value="ECO:0007669"/>
    <property type="project" value="InterPro"/>
</dbReference>
<evidence type="ECO:0000313" key="9">
    <source>
        <dbReference type="EMBL" id="RPD62831.1"/>
    </source>
</evidence>
<feature type="transmembrane region" description="Helical" evidence="8">
    <location>
        <begin position="34"/>
        <end position="54"/>
    </location>
</feature>